<dbReference type="PANTHER" id="PTHR31110:SF2">
    <property type="entry name" value="PESTICIDAL CRYSTAL CRY8BA PROTEIN"/>
    <property type="match status" value="1"/>
</dbReference>
<accession>A0A7N0UP95</accession>
<dbReference type="Proteomes" id="UP000594263">
    <property type="component" value="Unplaced"/>
</dbReference>
<dbReference type="EnsemblPlants" id="Kaladp0076s0152.1.v1.1">
    <property type="protein sequence ID" value="Kaladp0076s0152.1.v1.1"/>
    <property type="gene ID" value="Kaladp0076s0152.v1.1"/>
</dbReference>
<dbReference type="Gramene" id="Kaladp0076s0152.1.v1.1">
    <property type="protein sequence ID" value="Kaladp0076s0152.1.v1.1"/>
    <property type="gene ID" value="Kaladp0076s0152.v1.1"/>
</dbReference>
<dbReference type="OMA" id="INMESFW"/>
<evidence type="ECO:0000313" key="2">
    <source>
        <dbReference type="Proteomes" id="UP000594263"/>
    </source>
</evidence>
<evidence type="ECO:0000313" key="1">
    <source>
        <dbReference type="EnsemblPlants" id="Kaladp0076s0152.1.v1.1"/>
    </source>
</evidence>
<name>A0A7N0UP95_KALFE</name>
<organism evidence="1 2">
    <name type="scientific">Kalanchoe fedtschenkoi</name>
    <name type="common">Lavender scallops</name>
    <name type="synonym">South American air plant</name>
    <dbReference type="NCBI Taxonomy" id="63787"/>
    <lineage>
        <taxon>Eukaryota</taxon>
        <taxon>Viridiplantae</taxon>
        <taxon>Streptophyta</taxon>
        <taxon>Embryophyta</taxon>
        <taxon>Tracheophyta</taxon>
        <taxon>Spermatophyta</taxon>
        <taxon>Magnoliopsida</taxon>
        <taxon>eudicotyledons</taxon>
        <taxon>Gunneridae</taxon>
        <taxon>Pentapetalae</taxon>
        <taxon>Saxifragales</taxon>
        <taxon>Crassulaceae</taxon>
        <taxon>Kalanchoe</taxon>
    </lineage>
</organism>
<sequence length="509" mass="55862">MDIDGKHAESVRVFVDDDIPSAPPLCGSVPEIKVGCPEVDIQRPLENVNQGSTTTNEKTKAKSNIQIGTGNDSQFVSRGSGGVDAAAPSSAGAVSARLPTFHASALGPWHIVIAYDACVRLCLNAWSRGCQEAPMFLENECNLLRDAFGLQQVLLQSEEELMTKRSLESCSEGAAAAPKPKKVVGKLKVQVRKVRMSVDAPTGCSIQSIKMPILKLDSVRYRLFSIKSAVSSGWTALRKVRFAPQAPIHGSFSRQSMAYVQASTQYIKQVSGLLKIGVTTLRNNSSSYDVQETYSCLVRLKSSSEDDSVPMQQGSSESHVFFPDSLGDDLIVEVRDSKGKQVGRVLAQVVSIAEDPADKLRWWSIYHEPEHEQVGKLQLYINYTTSSDDNNLKCGSVAETVAYDIVMEVAMKAQQFQQRNLLVDGSWNWLLTEFASYYGVSSIYTKLRYVSYIMEVATPTSDWSHRMTLLANDKETGLHLLQEMQLDTPSLSGILCSLKGVNCLTAPNI</sequence>
<keyword evidence="2" id="KW-1185">Reference proteome</keyword>
<reference evidence="1" key="1">
    <citation type="submission" date="2021-01" db="UniProtKB">
        <authorList>
            <consortium name="EnsemblPlants"/>
        </authorList>
    </citation>
    <scope>IDENTIFICATION</scope>
</reference>
<protein>
    <submittedName>
        <fullName evidence="1">Uncharacterized protein</fullName>
    </submittedName>
</protein>
<proteinExistence type="predicted"/>
<dbReference type="AlphaFoldDB" id="A0A7N0UP95"/>
<dbReference type="PANTHER" id="PTHR31110">
    <property type="entry name" value="PESTICIDAL CRYSTAL CRY8BA PROTEIN"/>
    <property type="match status" value="1"/>
</dbReference>